<dbReference type="RefSeq" id="WP_200671652.1">
    <property type="nucleotide sequence ID" value="NZ_JACWCW010000086.1"/>
</dbReference>
<dbReference type="Proteomes" id="UP001404845">
    <property type="component" value="Unassembled WGS sequence"/>
</dbReference>
<evidence type="ECO:0000313" key="1">
    <source>
        <dbReference type="EMBL" id="MEN3230536.1"/>
    </source>
</evidence>
<dbReference type="EMBL" id="JAQYXL010000001">
    <property type="protein sequence ID" value="MEN3230536.1"/>
    <property type="molecule type" value="Genomic_DNA"/>
</dbReference>
<name>A0ABU9ZGV8_9HYPH</name>
<reference evidence="1 2" key="1">
    <citation type="journal article" date="2023" name="PLoS ONE">
        <title>Complete genome assembly of Hawai'i environmental nontuberculous mycobacteria reveals unexpected co-isolation with methylobacteria.</title>
        <authorList>
            <person name="Hendrix J."/>
            <person name="Epperson L.E."/>
            <person name="Tong E.I."/>
            <person name="Chan Y.L."/>
            <person name="Hasan N.A."/>
            <person name="Dawrs S.N."/>
            <person name="Norton G.J."/>
            <person name="Virdi R."/>
            <person name="Crooks J.L."/>
            <person name="Chan E.D."/>
            <person name="Honda J.R."/>
            <person name="Strong M."/>
        </authorList>
    </citation>
    <scope>NUCLEOTIDE SEQUENCE [LARGE SCALE GENOMIC DNA]</scope>
    <source>
        <strain evidence="1 2">NJH_HI01</strain>
    </source>
</reference>
<organism evidence="1 2">
    <name type="scientific">Methylorubrum rhodesianum</name>
    <dbReference type="NCBI Taxonomy" id="29427"/>
    <lineage>
        <taxon>Bacteria</taxon>
        <taxon>Pseudomonadati</taxon>
        <taxon>Pseudomonadota</taxon>
        <taxon>Alphaproteobacteria</taxon>
        <taxon>Hyphomicrobiales</taxon>
        <taxon>Methylobacteriaceae</taxon>
        <taxon>Methylorubrum</taxon>
    </lineage>
</organism>
<accession>A0ABU9ZGV8</accession>
<evidence type="ECO:0000313" key="2">
    <source>
        <dbReference type="Proteomes" id="UP001404845"/>
    </source>
</evidence>
<sequence length="276" mass="29106">MFGSGIVVEFPTGRPFVPKPLCGPGNRSVAGIVRRLSGIRGKRRGAEPDTHVTIGLRDLAGVGDETIDRLSVLVRGGVVTPASAARLALRHADECSGQKPLRGPPGGGAATYELTVAGDPFGRFALRLQGRTGWLVFAPATSLGCLAELCSCGRIQACLLIGCSADRRTTVQLLDSASWRRRLAVLGADIGRCGSRHVLLLGGLPLRDPERSWALAELERAVRRSGNTVISASLRKSLDTQGRPPLPEPARELLTMIELAYPGLVDASAPDEGPAP</sequence>
<protein>
    <submittedName>
        <fullName evidence="1">Uncharacterized protein</fullName>
    </submittedName>
</protein>
<comment type="caution">
    <text evidence="1">The sequence shown here is derived from an EMBL/GenBank/DDBJ whole genome shotgun (WGS) entry which is preliminary data.</text>
</comment>
<gene>
    <name evidence="1" type="ORF">PUR21_23425</name>
</gene>
<keyword evidence="2" id="KW-1185">Reference proteome</keyword>
<proteinExistence type="predicted"/>